<evidence type="ECO:0000256" key="9">
    <source>
        <dbReference type="PIRSR" id="PIRSR000294-2"/>
    </source>
</evidence>
<evidence type="ECO:0000313" key="12">
    <source>
        <dbReference type="EMBL" id="AMG76197.1"/>
    </source>
</evidence>
<keyword evidence="2 8" id="KW-0349">Heme</keyword>
<gene>
    <name evidence="12" type="ORF">SGRAN_3865</name>
</gene>
<feature type="chain" id="PRO_5041688330" evidence="10">
    <location>
        <begin position="20"/>
        <end position="324"/>
    </location>
</feature>
<dbReference type="Pfam" id="PF00034">
    <property type="entry name" value="Cytochrom_C"/>
    <property type="match status" value="1"/>
</dbReference>
<evidence type="ECO:0000259" key="11">
    <source>
        <dbReference type="PROSITE" id="PS51007"/>
    </source>
</evidence>
<dbReference type="SUPFAM" id="SSF46626">
    <property type="entry name" value="Cytochrome c"/>
    <property type="match status" value="2"/>
</dbReference>
<keyword evidence="7 9" id="KW-0408">Iron</keyword>
<evidence type="ECO:0000256" key="7">
    <source>
        <dbReference type="ARBA" id="ARBA00023004"/>
    </source>
</evidence>
<dbReference type="Proteomes" id="UP000058599">
    <property type="component" value="Chromosome"/>
</dbReference>
<dbReference type="KEGG" id="sgi:SGRAN_3865"/>
<organism evidence="12 13">
    <name type="scientific">Sphingopyxis granuli</name>
    <dbReference type="NCBI Taxonomy" id="267128"/>
    <lineage>
        <taxon>Bacteria</taxon>
        <taxon>Pseudomonadati</taxon>
        <taxon>Pseudomonadota</taxon>
        <taxon>Alphaproteobacteria</taxon>
        <taxon>Sphingomonadales</taxon>
        <taxon>Sphingomonadaceae</taxon>
        <taxon>Sphingopyxis</taxon>
    </lineage>
</organism>
<dbReference type="EMBL" id="CP012199">
    <property type="protein sequence ID" value="AMG76197.1"/>
    <property type="molecule type" value="Genomic_DNA"/>
</dbReference>
<dbReference type="PROSITE" id="PS51007">
    <property type="entry name" value="CYTC"/>
    <property type="match status" value="1"/>
</dbReference>
<proteinExistence type="predicted"/>
<sequence length="324" mass="35054">MRRLWAAAALLLVAAVAPGWQWPQDTGFDPPPVPADNAMSAAKVELGRRLFYDADLSSDGTLACSSCHEQRHGFADSVATRSGVGDHAGKRNAPGLANVAWLPRLTYADPGATSLEIQALTPLLGENPVEMGMKGQEAELARRLKADACYRRSFARAFPDARITLPNIVAALAAFQRTMISSDAPYDRFRRGDAAALTGPQREGERLFRTSGCSSCHAGPHLTDAAYHRLGDPAPSDAGLVEQTGLEEDRGRFRTPSLRNVAITGPWWHDGTAISLEDAIRRHPVSLADQDIAALVAFLHGLTDERFRTDPRLARPDTACGKRL</sequence>
<dbReference type="InterPro" id="IPR026259">
    <property type="entry name" value="MauG/Cytc_peroxidase"/>
</dbReference>
<dbReference type="PIRSF" id="PIRSF000294">
    <property type="entry name" value="Cytochrome-c_peroxidase"/>
    <property type="match status" value="1"/>
</dbReference>
<dbReference type="InterPro" id="IPR004852">
    <property type="entry name" value="Di-haem_cyt_c_peroxidsae"/>
</dbReference>
<dbReference type="GO" id="GO:0042597">
    <property type="term" value="C:periplasmic space"/>
    <property type="evidence" value="ECO:0007669"/>
    <property type="project" value="UniProtKB-SubCell"/>
</dbReference>
<dbReference type="PANTHER" id="PTHR30600">
    <property type="entry name" value="CYTOCHROME C PEROXIDASE-RELATED"/>
    <property type="match status" value="1"/>
</dbReference>
<keyword evidence="6 12" id="KW-0560">Oxidoreductase</keyword>
<dbReference type="GO" id="GO:0020037">
    <property type="term" value="F:heme binding"/>
    <property type="evidence" value="ECO:0007669"/>
    <property type="project" value="InterPro"/>
</dbReference>
<dbReference type="GO" id="GO:0046872">
    <property type="term" value="F:metal ion binding"/>
    <property type="evidence" value="ECO:0007669"/>
    <property type="project" value="UniProtKB-KW"/>
</dbReference>
<evidence type="ECO:0000256" key="5">
    <source>
        <dbReference type="ARBA" id="ARBA00022764"/>
    </source>
</evidence>
<dbReference type="GO" id="GO:0009055">
    <property type="term" value="F:electron transfer activity"/>
    <property type="evidence" value="ECO:0007669"/>
    <property type="project" value="InterPro"/>
</dbReference>
<protein>
    <submittedName>
        <fullName evidence="12">Cytochrome-c peroxidase</fullName>
        <ecNumber evidence="12">1.11.1.5</ecNumber>
    </submittedName>
</protein>
<feature type="binding site" description="covalent" evidence="8">
    <location>
        <position position="216"/>
    </location>
    <ligand>
        <name>heme c</name>
        <dbReference type="ChEBI" id="CHEBI:61717"/>
        <label>2</label>
    </ligand>
</feature>
<evidence type="ECO:0000313" key="13">
    <source>
        <dbReference type="Proteomes" id="UP000058599"/>
    </source>
</evidence>
<comment type="PTM">
    <text evidence="8">Binds 2 heme groups per subunit.</text>
</comment>
<dbReference type="InterPro" id="IPR009056">
    <property type="entry name" value="Cyt_c-like_dom"/>
</dbReference>
<evidence type="ECO:0000256" key="6">
    <source>
        <dbReference type="ARBA" id="ARBA00023002"/>
    </source>
</evidence>
<dbReference type="InterPro" id="IPR051395">
    <property type="entry name" value="Cytochrome_c_Peroxidase/MauG"/>
</dbReference>
<reference evidence="12 13" key="1">
    <citation type="journal article" date="2016" name="BMC Genomics">
        <title>Genomic analysis of the nitrate-respiring Sphingopyxis granuli (formerly Sphingomonas macrogoltabida) strain TFA.</title>
        <authorList>
            <person name="Garcia-Romero I."/>
            <person name="Perez-Pulido A.J."/>
            <person name="Gonzalez-Flores Y.E."/>
            <person name="Reyes-Ramirez F."/>
            <person name="Santero E."/>
            <person name="Floriano B."/>
        </authorList>
    </citation>
    <scope>NUCLEOTIDE SEQUENCE [LARGE SCALE GENOMIC DNA]</scope>
    <source>
        <strain evidence="12 13">TFA</strain>
    </source>
</reference>
<feature type="binding site" description="covalent" evidence="8">
    <location>
        <position position="64"/>
    </location>
    <ligand>
        <name>heme c</name>
        <dbReference type="ChEBI" id="CHEBI:61717"/>
        <label>1</label>
    </ligand>
</feature>
<dbReference type="AlphaFoldDB" id="A0AA86GN70"/>
<keyword evidence="5" id="KW-0574">Periplasm</keyword>
<evidence type="ECO:0000256" key="3">
    <source>
        <dbReference type="ARBA" id="ARBA00022723"/>
    </source>
</evidence>
<dbReference type="EC" id="1.11.1.5" evidence="12"/>
<comment type="cofactor">
    <cofactor evidence="8">
        <name>heme</name>
        <dbReference type="ChEBI" id="CHEBI:30413"/>
    </cofactor>
    <text evidence="8">Binds 2 heme groups.</text>
</comment>
<comment type="subcellular location">
    <subcellularLocation>
        <location evidence="1">Periplasm</location>
    </subcellularLocation>
</comment>
<feature type="binding site" description="covalent" evidence="8">
    <location>
        <position position="213"/>
    </location>
    <ligand>
        <name>heme c</name>
        <dbReference type="ChEBI" id="CHEBI:61717"/>
        <label>2</label>
    </ligand>
</feature>
<keyword evidence="3 9" id="KW-0479">Metal-binding</keyword>
<evidence type="ECO:0000256" key="1">
    <source>
        <dbReference type="ARBA" id="ARBA00004418"/>
    </source>
</evidence>
<feature type="binding site" description="axial binding residue" evidence="9">
    <location>
        <position position="217"/>
    </location>
    <ligand>
        <name>heme c</name>
        <dbReference type="ChEBI" id="CHEBI:61717"/>
        <label>2</label>
    </ligand>
    <ligandPart>
        <name>Fe</name>
        <dbReference type="ChEBI" id="CHEBI:18248"/>
    </ligandPart>
</feature>
<dbReference type="InterPro" id="IPR036909">
    <property type="entry name" value="Cyt_c-like_dom_sf"/>
</dbReference>
<keyword evidence="12" id="KW-0575">Peroxidase</keyword>
<name>A0AA86GN70_9SPHN</name>
<keyword evidence="13" id="KW-1185">Reference proteome</keyword>
<dbReference type="Gene3D" id="1.10.760.10">
    <property type="entry name" value="Cytochrome c-like domain"/>
    <property type="match status" value="2"/>
</dbReference>
<dbReference type="GO" id="GO:0004130">
    <property type="term" value="F:cytochrome-c peroxidase activity"/>
    <property type="evidence" value="ECO:0007669"/>
    <property type="project" value="UniProtKB-EC"/>
</dbReference>
<dbReference type="RefSeq" id="WP_067186279.1">
    <property type="nucleotide sequence ID" value="NZ_CP012199.1"/>
</dbReference>
<dbReference type="Pfam" id="PF03150">
    <property type="entry name" value="CCP_MauG"/>
    <property type="match status" value="1"/>
</dbReference>
<feature type="binding site" description="covalent" evidence="8">
    <location>
        <position position="67"/>
    </location>
    <ligand>
        <name>heme c</name>
        <dbReference type="ChEBI" id="CHEBI:61717"/>
        <label>1</label>
    </ligand>
</feature>
<evidence type="ECO:0000256" key="4">
    <source>
        <dbReference type="ARBA" id="ARBA00022729"/>
    </source>
</evidence>
<evidence type="ECO:0000256" key="10">
    <source>
        <dbReference type="SAM" id="SignalP"/>
    </source>
</evidence>
<feature type="binding site" description="axial binding residue" evidence="9">
    <location>
        <position position="68"/>
    </location>
    <ligand>
        <name>heme c</name>
        <dbReference type="ChEBI" id="CHEBI:61717"/>
        <label>1</label>
    </ligand>
    <ligandPart>
        <name>Fe</name>
        <dbReference type="ChEBI" id="CHEBI:18248"/>
    </ligandPart>
</feature>
<dbReference type="PANTHER" id="PTHR30600:SF14">
    <property type="entry name" value="CYTOCHROME C PEROXIDASE"/>
    <property type="match status" value="1"/>
</dbReference>
<keyword evidence="4 10" id="KW-0732">Signal</keyword>
<feature type="domain" description="Cytochrome c" evidence="11">
    <location>
        <begin position="199"/>
        <end position="303"/>
    </location>
</feature>
<accession>A0AA86GN70</accession>
<evidence type="ECO:0000256" key="8">
    <source>
        <dbReference type="PIRSR" id="PIRSR000294-1"/>
    </source>
</evidence>
<feature type="signal peptide" evidence="10">
    <location>
        <begin position="1"/>
        <end position="19"/>
    </location>
</feature>
<evidence type="ECO:0000256" key="2">
    <source>
        <dbReference type="ARBA" id="ARBA00022617"/>
    </source>
</evidence>